<dbReference type="Proteomes" id="UP000465360">
    <property type="component" value="Unassembled WGS sequence"/>
</dbReference>
<feature type="transmembrane region" description="Helical" evidence="1">
    <location>
        <begin position="78"/>
        <end position="97"/>
    </location>
</feature>
<dbReference type="RefSeq" id="WP_163716102.1">
    <property type="nucleotide sequence ID" value="NZ_BLKZ01000001.1"/>
</dbReference>
<organism evidence="2 3">
    <name type="scientific">Mycobacterium bourgelatii</name>
    <dbReference type="NCBI Taxonomy" id="1273442"/>
    <lineage>
        <taxon>Bacteria</taxon>
        <taxon>Bacillati</taxon>
        <taxon>Actinomycetota</taxon>
        <taxon>Actinomycetes</taxon>
        <taxon>Mycobacteriales</taxon>
        <taxon>Mycobacteriaceae</taxon>
        <taxon>Mycobacterium</taxon>
    </lineage>
</organism>
<evidence type="ECO:0000313" key="3">
    <source>
        <dbReference type="Proteomes" id="UP000465360"/>
    </source>
</evidence>
<keyword evidence="1" id="KW-0472">Membrane</keyword>
<feature type="transmembrane region" description="Helical" evidence="1">
    <location>
        <begin position="21"/>
        <end position="43"/>
    </location>
</feature>
<feature type="transmembrane region" description="Helical" evidence="1">
    <location>
        <begin position="184"/>
        <end position="205"/>
    </location>
</feature>
<accession>A0A7I9YTX6</accession>
<keyword evidence="1" id="KW-1133">Transmembrane helix</keyword>
<feature type="transmembrane region" description="Helical" evidence="1">
    <location>
        <begin position="104"/>
        <end position="122"/>
    </location>
</feature>
<gene>
    <name evidence="2" type="ORF">MBOU_41270</name>
</gene>
<dbReference type="Pfam" id="PF06197">
    <property type="entry name" value="DUF998"/>
    <property type="match status" value="1"/>
</dbReference>
<feature type="transmembrane region" description="Helical" evidence="1">
    <location>
        <begin position="151"/>
        <end position="172"/>
    </location>
</feature>
<name>A0A7I9YTX6_MYCBU</name>
<keyword evidence="1" id="KW-0812">Transmembrane</keyword>
<keyword evidence="3" id="KW-1185">Reference proteome</keyword>
<evidence type="ECO:0000256" key="1">
    <source>
        <dbReference type="SAM" id="Phobius"/>
    </source>
</evidence>
<dbReference type="AlphaFoldDB" id="A0A7I9YTX6"/>
<evidence type="ECO:0000313" key="2">
    <source>
        <dbReference type="EMBL" id="GFG92085.1"/>
    </source>
</evidence>
<evidence type="ECO:0008006" key="4">
    <source>
        <dbReference type="Google" id="ProtNLM"/>
    </source>
</evidence>
<dbReference type="EMBL" id="BLKZ01000001">
    <property type="protein sequence ID" value="GFG92085.1"/>
    <property type="molecule type" value="Genomic_DNA"/>
</dbReference>
<feature type="transmembrane region" description="Helical" evidence="1">
    <location>
        <begin position="211"/>
        <end position="234"/>
    </location>
</feature>
<protein>
    <recommendedName>
        <fullName evidence="4">DUF998 domain-containing protein</fullName>
    </recommendedName>
</protein>
<dbReference type="InterPro" id="IPR009339">
    <property type="entry name" value="DUF998"/>
</dbReference>
<reference evidence="2 3" key="1">
    <citation type="journal article" date="2019" name="Emerg. Microbes Infect.">
        <title>Comprehensive subspecies identification of 175 nontuberculous mycobacteria species based on 7547 genomic profiles.</title>
        <authorList>
            <person name="Matsumoto Y."/>
            <person name="Kinjo T."/>
            <person name="Motooka D."/>
            <person name="Nabeya D."/>
            <person name="Jung N."/>
            <person name="Uechi K."/>
            <person name="Horii T."/>
            <person name="Iida T."/>
            <person name="Fujita J."/>
            <person name="Nakamura S."/>
        </authorList>
    </citation>
    <scope>NUCLEOTIDE SEQUENCE [LARGE SCALE GENOMIC DNA]</scope>
    <source>
        <strain evidence="2 3">JCM 30725</strain>
    </source>
</reference>
<proteinExistence type="predicted"/>
<comment type="caution">
    <text evidence="2">The sequence shown here is derived from an EMBL/GenBank/DDBJ whole genome shotgun (WGS) entry which is preliminary data.</text>
</comment>
<sequence>MAVPQRTDLAPHTPKRWSLSLTLRWVATVGAAVGAVLYSNWLLECVFTRTLLPDPDLYISEFAAADQPYGEWFRACDLGAAIVLLIATTAALIGVGGTPWTRRGWMALGAFAVATALDSTVWRLVCAPSSDAACAAREASNTVPIGHQLHWLSSGVVLVGAIASLLAFAVADRREFAPAGVRKLGLSMLGALVGTAIATGIAILIENAHVIGMVGVAQRAELAAFAGWLIYVAIRTARIRIDSGP</sequence>